<evidence type="ECO:0000313" key="2">
    <source>
        <dbReference type="Proteomes" id="UP000053669"/>
    </source>
</evidence>
<sequence>MGGPVTGNSQPLLVKLASAALELNVDPSDTSMLGMIGIDPEMLPAEPELVDLEILEAVGNFQTRLTNLVPQVPESTASIEEWVGQAEPLPQVPVGQLAVPIAETSEPAFGEVFVTPDGLMFDLVPFRVGTDGDNEEALLVAISDDEERGEELVITLVEEGRELSDVLELPHVIAVTLRQRVPVVDGGTVVQEIPFSSVQFGDSEFVLIARCPLTTPAQRQQLLAALSSPESETTVLVKCGVTVGVPTGEVCEDGSPGFREQRLVLDSVATPEPLVLSDEQRIRMGGGRGGGLGAVLPMERTRLFHGDRSHSYWQDPVRPEHYYYLPDRFLLARLPDSGHRPALKVRAVSASNEADVRFTMEFSAQPVVEQGRLKEAVPKLEEQARAKGTTAPLQLEMLSEAQPVLRLALPQDGEPSTSLTEREGALIDLERGVTHAETLKLEDFRLVYEALFGASLSLLRGEVRIGAGGGPPEDIPLELRLDRTAGEVLALVPGTMAPDRISARLTNVIESGVHVEQLTAVAVCGADRLALKVEGVSAGLKLAPGESLDVQLVPEKPLPATGFDVIHLDEAGIVAEPDQKVVWELVFDRSVEARLSREVVVEAVAAQFEVPAGSADRVLAYVVTAEHGSRSVRLTESELKGSTTVFVPVEPLIKGTQAPPIRYQTETWWQSGGIGVSPWRETDHTILLPVKTAPPAGGGG</sequence>
<comment type="caution">
    <text evidence="1">The sequence shown here is derived from an EMBL/GenBank/DDBJ whole genome shotgun (WGS) entry which is preliminary data.</text>
</comment>
<dbReference type="EMBL" id="LMWU01000090">
    <property type="protein sequence ID" value="KUN52666.1"/>
    <property type="molecule type" value="Genomic_DNA"/>
</dbReference>
<dbReference type="STRING" id="58343.AQJ46_50760"/>
<dbReference type="Proteomes" id="UP000053669">
    <property type="component" value="Unassembled WGS sequence"/>
</dbReference>
<gene>
    <name evidence="1" type="ORF">AQJ46_50760</name>
</gene>
<organism evidence="1 2">
    <name type="scientific">Streptomyces canus</name>
    <dbReference type="NCBI Taxonomy" id="58343"/>
    <lineage>
        <taxon>Bacteria</taxon>
        <taxon>Bacillati</taxon>
        <taxon>Actinomycetota</taxon>
        <taxon>Actinomycetes</taxon>
        <taxon>Kitasatosporales</taxon>
        <taxon>Streptomycetaceae</taxon>
        <taxon>Streptomyces</taxon>
        <taxon>Streptomyces aurantiacus group</taxon>
    </lineage>
</organism>
<accession>A0A101RJR6</accession>
<name>A0A101RJR6_9ACTN</name>
<proteinExistence type="predicted"/>
<protein>
    <submittedName>
        <fullName evidence="1">Uncharacterized protein</fullName>
    </submittedName>
</protein>
<evidence type="ECO:0000313" key="1">
    <source>
        <dbReference type="EMBL" id="KUN52666.1"/>
    </source>
</evidence>
<reference evidence="1 2" key="1">
    <citation type="submission" date="2015-10" db="EMBL/GenBank/DDBJ databases">
        <title>Draft genome sequence of Streptomyces canus DSM 40017, type strain for the species Streptomyces canus.</title>
        <authorList>
            <person name="Ruckert C."/>
            <person name="Winkler A."/>
            <person name="Kalinowski J."/>
            <person name="Kampfer P."/>
            <person name="Glaeser S."/>
        </authorList>
    </citation>
    <scope>NUCLEOTIDE SEQUENCE [LARGE SCALE GENOMIC DNA]</scope>
    <source>
        <strain evidence="1 2">DSM 40017</strain>
    </source>
</reference>
<dbReference type="AlphaFoldDB" id="A0A101RJR6"/>